<evidence type="ECO:0000313" key="2">
    <source>
        <dbReference type="EMBL" id="NTS63794.1"/>
    </source>
</evidence>
<keyword evidence="1" id="KW-1133">Transmembrane helix</keyword>
<proteinExistence type="predicted"/>
<accession>A0ABX2JHB8</accession>
<dbReference type="EMBL" id="JABULH010000001">
    <property type="protein sequence ID" value="NTS63794.1"/>
    <property type="molecule type" value="Genomic_DNA"/>
</dbReference>
<feature type="transmembrane region" description="Helical" evidence="1">
    <location>
        <begin position="86"/>
        <end position="106"/>
    </location>
</feature>
<gene>
    <name evidence="2" type="ORF">HRV97_01295</name>
</gene>
<evidence type="ECO:0000313" key="3">
    <source>
        <dbReference type="Proteomes" id="UP000621447"/>
    </source>
</evidence>
<comment type="caution">
    <text evidence="2">The sequence shown here is derived from an EMBL/GenBank/DDBJ whole genome shotgun (WGS) entry which is preliminary data.</text>
</comment>
<keyword evidence="3" id="KW-1185">Reference proteome</keyword>
<evidence type="ECO:0000256" key="1">
    <source>
        <dbReference type="SAM" id="Phobius"/>
    </source>
</evidence>
<name>A0ABX2JHB8_9SPHN</name>
<keyword evidence="1" id="KW-0812">Transmembrane</keyword>
<feature type="transmembrane region" description="Helical" evidence="1">
    <location>
        <begin position="48"/>
        <end position="71"/>
    </location>
</feature>
<organism evidence="2 3">
    <name type="scientific">Sphingomonas hominis</name>
    <dbReference type="NCBI Taxonomy" id="2741495"/>
    <lineage>
        <taxon>Bacteria</taxon>
        <taxon>Pseudomonadati</taxon>
        <taxon>Pseudomonadota</taxon>
        <taxon>Alphaproteobacteria</taxon>
        <taxon>Sphingomonadales</taxon>
        <taxon>Sphingomonadaceae</taxon>
        <taxon>Sphingomonas</taxon>
    </lineage>
</organism>
<dbReference type="InterPro" id="IPR010406">
    <property type="entry name" value="DUF1003"/>
</dbReference>
<dbReference type="Pfam" id="PF06210">
    <property type="entry name" value="DUF1003"/>
    <property type="match status" value="1"/>
</dbReference>
<dbReference type="Proteomes" id="UP000621447">
    <property type="component" value="Unassembled WGS sequence"/>
</dbReference>
<dbReference type="RefSeq" id="WP_174191896.1">
    <property type="nucleotide sequence ID" value="NZ_JABULH010000001.1"/>
</dbReference>
<keyword evidence="1" id="KW-0472">Membrane</keyword>
<protein>
    <submittedName>
        <fullName evidence="2">DUF1003 domain-containing protein</fullName>
    </submittedName>
</protein>
<reference evidence="2 3" key="1">
    <citation type="submission" date="2020-06" db="EMBL/GenBank/DDBJ databases">
        <title>Sphingomonas hominis sp. nov., a member of the Sphingomonas, isolated from the hair of a 22-year-old girl.</title>
        <authorList>
            <person name="Zhang D.-F."/>
            <person name="Cui X.-W."/>
        </authorList>
    </citation>
    <scope>NUCLEOTIDE SEQUENCE [LARGE SCALE GENOMIC DNA]</scope>
    <source>
        <strain evidence="2 3">HHU CXW</strain>
    </source>
</reference>
<sequence>MSDAALTHPAPEPPRMGSVLKRNIERMRERRAREEAEAGWSERVSDRITAFAGSMTFVAIHAVAYGTWIAVNVGAVPGIRPFDPSFVMLAMEASVEAIFLSTFVLISQNRMMSAAAKQSDLDLQINLLAEHELTRLIGLVDRMARHMGIDPDAHGELDEIKQDVSPEAVLDGLEDAARQ</sequence>